<dbReference type="GO" id="GO:0004067">
    <property type="term" value="F:asparaginase activity"/>
    <property type="evidence" value="ECO:0007669"/>
    <property type="project" value="UniProtKB-UniRule"/>
</dbReference>
<organism evidence="9 10">
    <name type="scientific">Sorangium cellulosum</name>
    <name type="common">Polyangium cellulosum</name>
    <dbReference type="NCBI Taxonomy" id="56"/>
    <lineage>
        <taxon>Bacteria</taxon>
        <taxon>Pseudomonadati</taxon>
        <taxon>Myxococcota</taxon>
        <taxon>Polyangia</taxon>
        <taxon>Polyangiales</taxon>
        <taxon>Polyangiaceae</taxon>
        <taxon>Sorangium</taxon>
    </lineage>
</organism>
<dbReference type="InterPro" id="IPR020827">
    <property type="entry name" value="Asparaginase/glutaminase_AS1"/>
</dbReference>
<dbReference type="SFLD" id="SFLDS00057">
    <property type="entry name" value="Glutaminase/Asparaginase"/>
    <property type="match status" value="1"/>
</dbReference>
<evidence type="ECO:0000256" key="5">
    <source>
        <dbReference type="PROSITE-ProRule" id="PRU10099"/>
    </source>
</evidence>
<feature type="binding site" evidence="4">
    <location>
        <begin position="89"/>
        <end position="90"/>
    </location>
    <ligand>
        <name>substrate</name>
    </ligand>
</feature>
<evidence type="ECO:0000256" key="2">
    <source>
        <dbReference type="ARBA" id="ARBA00022801"/>
    </source>
</evidence>
<dbReference type="Gene3D" id="3.40.50.40">
    <property type="match status" value="1"/>
</dbReference>
<evidence type="ECO:0000313" key="9">
    <source>
        <dbReference type="EMBL" id="AUX42623.1"/>
    </source>
</evidence>
<feature type="active site" evidence="5">
    <location>
        <position position="12"/>
    </location>
</feature>
<dbReference type="InterPro" id="IPR036152">
    <property type="entry name" value="Asp/glu_Ase-like_sf"/>
</dbReference>
<evidence type="ECO:0000256" key="6">
    <source>
        <dbReference type="PROSITE-ProRule" id="PRU10100"/>
    </source>
</evidence>
<dbReference type="PANTHER" id="PTHR11707">
    <property type="entry name" value="L-ASPARAGINASE"/>
    <property type="match status" value="1"/>
</dbReference>
<keyword evidence="2 9" id="KW-0378">Hydrolase</keyword>
<dbReference type="Pfam" id="PF17763">
    <property type="entry name" value="Asparaginase_C"/>
    <property type="match status" value="1"/>
</dbReference>
<proteinExistence type="inferred from homology"/>
<dbReference type="SUPFAM" id="SSF53774">
    <property type="entry name" value="Glutaminase/Asparaginase"/>
    <property type="match status" value="1"/>
</dbReference>
<comment type="similarity">
    <text evidence="1">Belongs to the asparaginase 1 family.</text>
</comment>
<dbReference type="InterPro" id="IPR027475">
    <property type="entry name" value="Asparaginase/glutaminase_AS2"/>
</dbReference>
<dbReference type="PRINTS" id="PR00139">
    <property type="entry name" value="ASNGLNASE"/>
</dbReference>
<evidence type="ECO:0000313" key="10">
    <source>
        <dbReference type="Proteomes" id="UP000238348"/>
    </source>
</evidence>
<dbReference type="FunFam" id="3.40.50.1170:FF:000001">
    <property type="entry name" value="L-asparaginase 2"/>
    <property type="match status" value="1"/>
</dbReference>
<dbReference type="AlphaFoldDB" id="A0A2L0ETK4"/>
<dbReference type="Pfam" id="PF00710">
    <property type="entry name" value="Asparaginase"/>
    <property type="match status" value="1"/>
</dbReference>
<evidence type="ECO:0000259" key="8">
    <source>
        <dbReference type="Pfam" id="PF17763"/>
    </source>
</evidence>
<evidence type="ECO:0000256" key="4">
    <source>
        <dbReference type="PIRSR" id="PIRSR001220-2"/>
    </source>
</evidence>
<dbReference type="RefSeq" id="WP_104981408.1">
    <property type="nucleotide sequence ID" value="NZ_CP012673.1"/>
</dbReference>
<dbReference type="InterPro" id="IPR040919">
    <property type="entry name" value="Asparaginase_C"/>
</dbReference>
<sequence>MPRLHLVTTGGTIASRVDPRTGAAVPAVRAEELVAEVPALGKIAELAVTEFCLESSWNLGPEKVASLARVVRDLQASPEVAGIVVTHGTDTLEETAFALDLLLDGDTPVVFTGAMRDASTAGGDGPRNLVSAARVAVDPAARGLGVLAVMNDEIHAARCVMKTHTTALGTFASPGAGPLGAIDGEGVRFHARPARTPPLPLAPPAPPAPRVYLVKMAAGMDDLLLRALLEARVDGVVIEGSGAGNVCGSWEGAIGDLVSAGIPVVLSSRCPGGRVTPTYGAPGGGRRLRDLGVIAAGALPGPKARLALMFALGAGLDVAGLRAYFARFAG</sequence>
<dbReference type="InterPro" id="IPR004550">
    <property type="entry name" value="AsnASE_II"/>
</dbReference>
<evidence type="ECO:0000259" key="7">
    <source>
        <dbReference type="Pfam" id="PF00710"/>
    </source>
</evidence>
<dbReference type="InterPro" id="IPR027473">
    <property type="entry name" value="L-asparaginase_C"/>
</dbReference>
<feature type="active site" description="O-isoaspartyl threonine intermediate" evidence="3">
    <location>
        <position position="12"/>
    </location>
</feature>
<dbReference type="PANTHER" id="PTHR11707:SF28">
    <property type="entry name" value="60 KDA LYSOPHOSPHOLIPASE"/>
    <property type="match status" value="1"/>
</dbReference>
<feature type="active site" evidence="6">
    <location>
        <position position="89"/>
    </location>
</feature>
<feature type="binding site" evidence="4">
    <location>
        <position position="56"/>
    </location>
    <ligand>
        <name>substrate</name>
    </ligand>
</feature>
<dbReference type="Proteomes" id="UP000238348">
    <property type="component" value="Chromosome"/>
</dbReference>
<dbReference type="InterPro" id="IPR027474">
    <property type="entry name" value="L-asparaginase_N"/>
</dbReference>
<dbReference type="OrthoDB" id="9788068at2"/>
<dbReference type="PROSITE" id="PS00917">
    <property type="entry name" value="ASN_GLN_ASE_2"/>
    <property type="match status" value="1"/>
</dbReference>
<evidence type="ECO:0000256" key="1">
    <source>
        <dbReference type="ARBA" id="ARBA00010518"/>
    </source>
</evidence>
<dbReference type="Gene3D" id="3.40.50.1170">
    <property type="entry name" value="L-asparaginase, N-terminal domain"/>
    <property type="match status" value="1"/>
</dbReference>
<reference evidence="9 10" key="1">
    <citation type="submission" date="2015-09" db="EMBL/GenBank/DDBJ databases">
        <title>Sorangium comparison.</title>
        <authorList>
            <person name="Zaburannyi N."/>
            <person name="Bunk B."/>
            <person name="Overmann J."/>
            <person name="Mueller R."/>
        </authorList>
    </citation>
    <scope>NUCLEOTIDE SEQUENCE [LARGE SCALE GENOMIC DNA]</scope>
    <source>
        <strain evidence="9 10">So ce26</strain>
    </source>
</reference>
<evidence type="ECO:0000256" key="3">
    <source>
        <dbReference type="PIRSR" id="PIRSR001220-1"/>
    </source>
</evidence>
<accession>A0A2L0ETK4</accession>
<dbReference type="SMART" id="SM00870">
    <property type="entry name" value="Asparaginase"/>
    <property type="match status" value="1"/>
</dbReference>
<dbReference type="EMBL" id="CP012673">
    <property type="protein sequence ID" value="AUX42623.1"/>
    <property type="molecule type" value="Genomic_DNA"/>
</dbReference>
<dbReference type="PROSITE" id="PS00144">
    <property type="entry name" value="ASN_GLN_ASE_1"/>
    <property type="match status" value="1"/>
</dbReference>
<dbReference type="EC" id="3.5.1.1" evidence="9"/>
<dbReference type="CDD" id="cd08964">
    <property type="entry name" value="L-asparaginase_II"/>
    <property type="match status" value="1"/>
</dbReference>
<gene>
    <name evidence="9" type="ORF">SOCE26_040560</name>
</gene>
<dbReference type="PROSITE" id="PS51732">
    <property type="entry name" value="ASN_GLN_ASE_3"/>
    <property type="match status" value="1"/>
</dbReference>
<dbReference type="PIRSF" id="PIRSF500176">
    <property type="entry name" value="L_ASNase"/>
    <property type="match status" value="1"/>
</dbReference>
<dbReference type="PIRSF" id="PIRSF001220">
    <property type="entry name" value="L-ASNase_gatD"/>
    <property type="match status" value="1"/>
</dbReference>
<dbReference type="GO" id="GO:0006528">
    <property type="term" value="P:asparagine metabolic process"/>
    <property type="evidence" value="ECO:0007669"/>
    <property type="project" value="InterPro"/>
</dbReference>
<dbReference type="InterPro" id="IPR006034">
    <property type="entry name" value="Asparaginase/glutaminase-like"/>
</dbReference>
<feature type="domain" description="L-asparaginase N-terminal" evidence="7">
    <location>
        <begin position="4"/>
        <end position="193"/>
    </location>
</feature>
<feature type="domain" description="Asparaginase/glutaminase C-terminal" evidence="8">
    <location>
        <begin position="210"/>
        <end position="325"/>
    </location>
</feature>
<dbReference type="InterPro" id="IPR037152">
    <property type="entry name" value="L-asparaginase_N_sf"/>
</dbReference>
<name>A0A2L0ETK4_SORCE</name>
<protein>
    <submittedName>
        <fullName evidence="9">Asparaginase</fullName>
        <ecNumber evidence="9">3.5.1.1</ecNumber>
    </submittedName>
</protein>